<dbReference type="GO" id="GO:0005576">
    <property type="term" value="C:extracellular region"/>
    <property type="evidence" value="ECO:0007669"/>
    <property type="project" value="UniProtKB-SubCell"/>
</dbReference>
<dbReference type="OrthoDB" id="9796789at2"/>
<evidence type="ECO:0000256" key="4">
    <source>
        <dbReference type="RuleBase" id="RU362073"/>
    </source>
</evidence>
<feature type="domain" description="Flagellin C-terminal" evidence="6">
    <location>
        <begin position="294"/>
        <end position="379"/>
    </location>
</feature>
<evidence type="ECO:0000256" key="3">
    <source>
        <dbReference type="ARBA" id="ARBA00023143"/>
    </source>
</evidence>
<dbReference type="EMBL" id="RJKL01000001">
    <property type="protein sequence ID" value="ROP31739.1"/>
    <property type="molecule type" value="Genomic_DNA"/>
</dbReference>
<protein>
    <recommendedName>
        <fullName evidence="2 4">Flagellin</fullName>
    </recommendedName>
</protein>
<dbReference type="GO" id="GO:0005198">
    <property type="term" value="F:structural molecule activity"/>
    <property type="evidence" value="ECO:0007669"/>
    <property type="project" value="UniProtKB-UniRule"/>
</dbReference>
<dbReference type="RefSeq" id="WP_123678467.1">
    <property type="nucleotide sequence ID" value="NZ_RJKL01000001.1"/>
</dbReference>
<proteinExistence type="inferred from homology"/>
<feature type="domain" description="Flagellin N-terminal" evidence="5">
    <location>
        <begin position="5"/>
        <end position="141"/>
    </location>
</feature>
<dbReference type="SUPFAM" id="SSF64518">
    <property type="entry name" value="Phase 1 flagellin"/>
    <property type="match status" value="1"/>
</dbReference>
<dbReference type="Gene3D" id="6.10.10.10">
    <property type="entry name" value="Flagellar export chaperone, C-terminal domain"/>
    <property type="match status" value="1"/>
</dbReference>
<reference evidence="7 8" key="1">
    <citation type="submission" date="2018-11" db="EMBL/GenBank/DDBJ databases">
        <title>Sequencing the genomes of 1000 actinobacteria strains.</title>
        <authorList>
            <person name="Klenk H.-P."/>
        </authorList>
    </citation>
    <scope>NUCLEOTIDE SEQUENCE [LARGE SCALE GENOMIC DNA]</scope>
    <source>
        <strain evidence="7 8">DSM 43634</strain>
    </source>
</reference>
<evidence type="ECO:0000256" key="2">
    <source>
        <dbReference type="ARBA" id="ARBA00020110"/>
    </source>
</evidence>
<dbReference type="PANTHER" id="PTHR42792:SF2">
    <property type="entry name" value="FLAGELLIN"/>
    <property type="match status" value="1"/>
</dbReference>
<dbReference type="Pfam" id="PF00669">
    <property type="entry name" value="Flagellin_N"/>
    <property type="match status" value="1"/>
</dbReference>
<dbReference type="InterPro" id="IPR042187">
    <property type="entry name" value="Flagellin_C_sub2"/>
</dbReference>
<evidence type="ECO:0000313" key="7">
    <source>
        <dbReference type="EMBL" id="ROP31739.1"/>
    </source>
</evidence>
<keyword evidence="7" id="KW-0966">Cell projection</keyword>
<dbReference type="PRINTS" id="PR00207">
    <property type="entry name" value="FLAGELLIN"/>
</dbReference>
<comment type="similarity">
    <text evidence="1 4">Belongs to the bacterial flagellin family.</text>
</comment>
<evidence type="ECO:0000259" key="5">
    <source>
        <dbReference type="Pfam" id="PF00669"/>
    </source>
</evidence>
<gene>
    <name evidence="7" type="ORF">EDD30_4662</name>
</gene>
<dbReference type="AlphaFoldDB" id="A0A3N1GNB8"/>
<evidence type="ECO:0000256" key="1">
    <source>
        <dbReference type="ARBA" id="ARBA00005709"/>
    </source>
</evidence>
<organism evidence="7 8">
    <name type="scientific">Couchioplanes caeruleus</name>
    <dbReference type="NCBI Taxonomy" id="56438"/>
    <lineage>
        <taxon>Bacteria</taxon>
        <taxon>Bacillati</taxon>
        <taxon>Actinomycetota</taxon>
        <taxon>Actinomycetes</taxon>
        <taxon>Micromonosporales</taxon>
        <taxon>Micromonosporaceae</taxon>
        <taxon>Couchioplanes</taxon>
    </lineage>
</organism>
<dbReference type="Pfam" id="PF00700">
    <property type="entry name" value="Flagellin_C"/>
    <property type="match status" value="1"/>
</dbReference>
<dbReference type="InterPro" id="IPR001029">
    <property type="entry name" value="Flagellin_N"/>
</dbReference>
<keyword evidence="3 4" id="KW-0975">Bacterial flagellum</keyword>
<dbReference type="InterPro" id="IPR001492">
    <property type="entry name" value="Flagellin"/>
</dbReference>
<keyword evidence="4" id="KW-0964">Secreted</keyword>
<keyword evidence="7" id="KW-0282">Flagellum</keyword>
<dbReference type="InterPro" id="IPR046358">
    <property type="entry name" value="Flagellin_C"/>
</dbReference>
<dbReference type="Gene3D" id="3.30.70.2120">
    <property type="match status" value="1"/>
</dbReference>
<name>A0A3N1GNB8_9ACTN</name>
<evidence type="ECO:0000313" key="8">
    <source>
        <dbReference type="Proteomes" id="UP000271683"/>
    </source>
</evidence>
<dbReference type="PANTHER" id="PTHR42792">
    <property type="entry name" value="FLAGELLIN"/>
    <property type="match status" value="1"/>
</dbReference>
<comment type="function">
    <text evidence="4">Flagellin is the subunit protein which polymerizes to form the filaments of bacterial flagella.</text>
</comment>
<accession>A0A3N1GNB8</accession>
<comment type="caution">
    <text evidence="7">The sequence shown here is derived from an EMBL/GenBank/DDBJ whole genome shotgun (WGS) entry which is preliminary data.</text>
</comment>
<keyword evidence="7" id="KW-0969">Cilium</keyword>
<sequence length="380" mass="39599">MGLRINQNIAAQNAYRSLSVSDNQMSKSLEKLSSGFRINRAADDAAGLAISEGLRSQVGGLKVAVRNAQDGVSVVQTAEGALNEVHSILQRMRDLGVQAGNDSNNDEARANIATEVSSLNDELKRIGNSTNFNGTNLLDGTAGAAGDGKMKFQVGADGDANSQIEVDLSSANVKDIADSLSAKTVFAAADLPAMGNIMTFTDGTNNASVTFAAAPADVPATVAALNLDADFTANFVAAEDADGNLEITSRTGKEVTGGTAAVPDDTFGNTNVAAGDVTYSGMHFRNADRAQDAITALDGKISQVSTARAQLGAYQNRLEHTINNANVAVENLSASESRIRDTDMAQEMMSFTRSQILTQAGTAMLSQANQSQQGVLSLLR</sequence>
<evidence type="ECO:0000259" key="6">
    <source>
        <dbReference type="Pfam" id="PF00700"/>
    </source>
</evidence>
<comment type="subcellular location">
    <subcellularLocation>
        <location evidence="4">Secreted</location>
    </subcellularLocation>
    <subcellularLocation>
        <location evidence="4">Bacterial flagellum</location>
    </subcellularLocation>
</comment>
<dbReference type="Gene3D" id="1.20.1330.10">
    <property type="entry name" value="f41 fragment of flagellin, N-terminal domain"/>
    <property type="match status" value="1"/>
</dbReference>
<dbReference type="GO" id="GO:0009288">
    <property type="term" value="C:bacterial-type flagellum"/>
    <property type="evidence" value="ECO:0007669"/>
    <property type="project" value="UniProtKB-SubCell"/>
</dbReference>
<dbReference type="Proteomes" id="UP000271683">
    <property type="component" value="Unassembled WGS sequence"/>
</dbReference>